<evidence type="ECO:0000313" key="3">
    <source>
        <dbReference type="Proteomes" id="UP000593568"/>
    </source>
</evidence>
<dbReference type="Proteomes" id="UP000593568">
    <property type="component" value="Unassembled WGS sequence"/>
</dbReference>
<dbReference type="Pfam" id="PF13456">
    <property type="entry name" value="RVT_3"/>
    <property type="match status" value="1"/>
</dbReference>
<reference evidence="2 3" key="1">
    <citation type="journal article" date="2019" name="Genome Biol. Evol.">
        <title>Insights into the evolution of the New World diploid cottons (Gossypium, subgenus Houzingenia) based on genome sequencing.</title>
        <authorList>
            <person name="Grover C.E."/>
            <person name="Arick M.A. 2nd"/>
            <person name="Thrash A."/>
            <person name="Conover J.L."/>
            <person name="Sanders W.S."/>
            <person name="Peterson D.G."/>
            <person name="Frelichowski J.E."/>
            <person name="Scheffler J.A."/>
            <person name="Scheffler B.E."/>
            <person name="Wendel J.F."/>
        </authorList>
    </citation>
    <scope>NUCLEOTIDE SEQUENCE [LARGE SCALE GENOMIC DNA]</scope>
    <source>
        <strain evidence="2">8</strain>
        <tissue evidence="2">Leaf</tissue>
    </source>
</reference>
<evidence type="ECO:0000259" key="1">
    <source>
        <dbReference type="Pfam" id="PF13456"/>
    </source>
</evidence>
<proteinExistence type="predicted"/>
<dbReference type="AlphaFoldDB" id="A0A7J9EAI4"/>
<protein>
    <recommendedName>
        <fullName evidence="1">RNase H type-1 domain-containing protein</fullName>
    </recommendedName>
</protein>
<dbReference type="GO" id="GO:0003676">
    <property type="term" value="F:nucleic acid binding"/>
    <property type="evidence" value="ECO:0007669"/>
    <property type="project" value="InterPro"/>
</dbReference>
<accession>A0A7J9EAI4</accession>
<dbReference type="Gene3D" id="3.30.420.10">
    <property type="entry name" value="Ribonuclease H-like superfamily/Ribonuclease H"/>
    <property type="match status" value="1"/>
</dbReference>
<evidence type="ECO:0000313" key="2">
    <source>
        <dbReference type="EMBL" id="MBA0770027.1"/>
    </source>
</evidence>
<name>A0A7J9EAI4_9ROSI</name>
<dbReference type="InterPro" id="IPR002156">
    <property type="entry name" value="RNaseH_domain"/>
</dbReference>
<gene>
    <name evidence="2" type="ORF">Gotri_018709</name>
</gene>
<organism evidence="2 3">
    <name type="scientific">Gossypium trilobum</name>
    <dbReference type="NCBI Taxonomy" id="34281"/>
    <lineage>
        <taxon>Eukaryota</taxon>
        <taxon>Viridiplantae</taxon>
        <taxon>Streptophyta</taxon>
        <taxon>Embryophyta</taxon>
        <taxon>Tracheophyta</taxon>
        <taxon>Spermatophyta</taxon>
        <taxon>Magnoliopsida</taxon>
        <taxon>eudicotyledons</taxon>
        <taxon>Gunneridae</taxon>
        <taxon>Pentapetalae</taxon>
        <taxon>rosids</taxon>
        <taxon>malvids</taxon>
        <taxon>Malvales</taxon>
        <taxon>Malvaceae</taxon>
        <taxon>Malvoideae</taxon>
        <taxon>Gossypium</taxon>
    </lineage>
</organism>
<comment type="caution">
    <text evidence="2">The sequence shown here is derived from an EMBL/GenBank/DDBJ whole genome shotgun (WGS) entry which is preliminary data.</text>
</comment>
<feature type="domain" description="RNase H type-1" evidence="1">
    <location>
        <begin position="74"/>
        <end position="140"/>
    </location>
</feature>
<sequence length="174" mass="19900">MGVTYSTNIENQNWINWLSTELPTGDILGPMVQSNAYISEIDSMGIISKGMQEKQETVWQPAEGDSVKALLYNEELGFRRIVVEGDSFSIIKKVVDAIEDESVSAALIKESKARIKNFDYIKFRFVPRMANRAAHEMAQKGKWFDSSMFWIKEAAERVERIPALDRGRRSFENI</sequence>
<dbReference type="InterPro" id="IPR036397">
    <property type="entry name" value="RNaseH_sf"/>
</dbReference>
<keyword evidence="3" id="KW-1185">Reference proteome</keyword>
<dbReference type="GO" id="GO:0004523">
    <property type="term" value="F:RNA-DNA hybrid ribonuclease activity"/>
    <property type="evidence" value="ECO:0007669"/>
    <property type="project" value="InterPro"/>
</dbReference>
<dbReference type="EMBL" id="JABEZW010000007">
    <property type="protein sequence ID" value="MBA0770027.1"/>
    <property type="molecule type" value="Genomic_DNA"/>
</dbReference>